<dbReference type="PATRIC" id="fig|1114972.6.peg.2038"/>
<comment type="catalytic activity">
    <reaction evidence="1">
        <text>an L-aminoacyl-L-amino acid + H2O = 2 an L-alpha-amino acid</text>
        <dbReference type="Rhea" id="RHEA:48940"/>
        <dbReference type="ChEBI" id="CHEBI:15377"/>
        <dbReference type="ChEBI" id="CHEBI:59869"/>
        <dbReference type="ChEBI" id="CHEBI:77460"/>
        <dbReference type="EC" id="3.4.13.19"/>
    </reaction>
</comment>
<dbReference type="GO" id="GO:0016805">
    <property type="term" value="F:dipeptidase activity"/>
    <property type="evidence" value="ECO:0007669"/>
    <property type="project" value="UniProtKB-KW"/>
</dbReference>
<keyword evidence="8" id="KW-1185">Reference proteome</keyword>
<evidence type="ECO:0000256" key="5">
    <source>
        <dbReference type="ARBA" id="ARBA00022997"/>
    </source>
</evidence>
<dbReference type="eggNOG" id="COG4690">
    <property type="taxonomic scope" value="Bacteria"/>
</dbReference>
<dbReference type="InterPro" id="IPR005322">
    <property type="entry name" value="Peptidase_C69"/>
</dbReference>
<evidence type="ECO:0000256" key="1">
    <source>
        <dbReference type="ARBA" id="ARBA00001670"/>
    </source>
</evidence>
<dbReference type="PANTHER" id="PTHR12994">
    <property type="entry name" value="SECERNIN"/>
    <property type="match status" value="1"/>
</dbReference>
<evidence type="ECO:0000256" key="3">
    <source>
        <dbReference type="ARBA" id="ARBA00022670"/>
    </source>
</evidence>
<dbReference type="Gene3D" id="3.60.60.10">
    <property type="entry name" value="Penicillin V Acylase, Chain A"/>
    <property type="match status" value="1"/>
</dbReference>
<name>A0A0R1RI14_9LACO</name>
<organism evidence="7 8">
    <name type="scientific">Furfurilactobacillus rossiae DSM 15814</name>
    <dbReference type="NCBI Taxonomy" id="1114972"/>
    <lineage>
        <taxon>Bacteria</taxon>
        <taxon>Bacillati</taxon>
        <taxon>Bacillota</taxon>
        <taxon>Bacilli</taxon>
        <taxon>Lactobacillales</taxon>
        <taxon>Lactobacillaceae</taxon>
        <taxon>Furfurilactobacillus</taxon>
    </lineage>
</organism>
<evidence type="ECO:0000256" key="6">
    <source>
        <dbReference type="RuleBase" id="RU364089"/>
    </source>
</evidence>
<dbReference type="AlphaFoldDB" id="A0A0R1RI14"/>
<accession>A0A0R1RI14</accession>
<evidence type="ECO:0000256" key="2">
    <source>
        <dbReference type="ARBA" id="ARBA00007225"/>
    </source>
</evidence>
<gene>
    <name evidence="7" type="ORF">FD35_GL001994</name>
</gene>
<dbReference type="Proteomes" id="UP000051999">
    <property type="component" value="Unassembled WGS sequence"/>
</dbReference>
<dbReference type="OrthoDB" id="9764088at2"/>
<proteinExistence type="inferred from homology"/>
<dbReference type="EMBL" id="AZFF01000004">
    <property type="protein sequence ID" value="KRL56358.1"/>
    <property type="molecule type" value="Genomic_DNA"/>
</dbReference>
<evidence type="ECO:0000256" key="4">
    <source>
        <dbReference type="ARBA" id="ARBA00022801"/>
    </source>
</evidence>
<keyword evidence="3 6" id="KW-0645">Protease</keyword>
<protein>
    <recommendedName>
        <fullName evidence="6">Dipeptidase</fullName>
        <ecNumber evidence="6">3.4.-.-</ecNumber>
    </recommendedName>
</protein>
<dbReference type="EC" id="3.4.-.-" evidence="6"/>
<keyword evidence="4 6" id="KW-0378">Hydrolase</keyword>
<reference evidence="7 8" key="1">
    <citation type="journal article" date="2015" name="Genome Announc.">
        <title>Expanding the biotechnology potential of lactobacilli through comparative genomics of 213 strains and associated genera.</title>
        <authorList>
            <person name="Sun Z."/>
            <person name="Harris H.M."/>
            <person name="McCann A."/>
            <person name="Guo C."/>
            <person name="Argimon S."/>
            <person name="Zhang W."/>
            <person name="Yang X."/>
            <person name="Jeffery I.B."/>
            <person name="Cooney J.C."/>
            <person name="Kagawa T.F."/>
            <person name="Liu W."/>
            <person name="Song Y."/>
            <person name="Salvetti E."/>
            <person name="Wrobel A."/>
            <person name="Rasinkangas P."/>
            <person name="Parkhill J."/>
            <person name="Rea M.C."/>
            <person name="O'Sullivan O."/>
            <person name="Ritari J."/>
            <person name="Douillard F.P."/>
            <person name="Paul Ross R."/>
            <person name="Yang R."/>
            <person name="Briner A.E."/>
            <person name="Felis G.E."/>
            <person name="de Vos W.M."/>
            <person name="Barrangou R."/>
            <person name="Klaenhammer T.R."/>
            <person name="Caufield P.W."/>
            <person name="Cui Y."/>
            <person name="Zhang H."/>
            <person name="O'Toole P.W."/>
        </authorList>
    </citation>
    <scope>NUCLEOTIDE SEQUENCE [LARGE SCALE GENOMIC DNA]</scope>
    <source>
        <strain evidence="7 8">DSM 15814</strain>
    </source>
</reference>
<evidence type="ECO:0000313" key="7">
    <source>
        <dbReference type="EMBL" id="KRL56358.1"/>
    </source>
</evidence>
<sequence length="473" mass="52380">MSLSELSTCTTILVGKNASYDGSTLIARNEDTGTAADPKKFVVVKPENQPHEYKAKMSQFSITLPDNPLRYTAIPNAVDKQGIWGEAGINSANVAMSATETITTNERILGADPLTKAGVGEEDLLTVTLPYIHSAREGVERVGEILKTHGTYESNGIIFSDANEIWYMETAGGHHWVAQRIPDDAYVVAPNQTGIQEVNFADSTNFMFADDLQTFVEENHLNLGDHFNFREIFGSHSQLDHHYNTPRAWYAQRYFNRAASQDKTPMSDDLPFITHADHKITIEDIKFVLSSHYQDTPYDPFALGATKETAPYRPIGINRTQELSVLQIRPNVPTERAAIQWVALSANPFNTLVPFFTNVNDTPASYRDTTAVVDSKNAYWANRLIAVLAADHFQAMISDVESYQEKTLGYGHQRVHEIDTANAQLSDAALTDALTTANEKTADHIMAQTSELLSEVIGTAGNLVPGTFTRDNY</sequence>
<dbReference type="GO" id="GO:0006508">
    <property type="term" value="P:proteolysis"/>
    <property type="evidence" value="ECO:0007669"/>
    <property type="project" value="UniProtKB-KW"/>
</dbReference>
<dbReference type="Pfam" id="PF03577">
    <property type="entry name" value="Peptidase_C69"/>
    <property type="match status" value="1"/>
</dbReference>
<comment type="similarity">
    <text evidence="2 6">Belongs to the peptidase C69 family.</text>
</comment>
<dbReference type="InterPro" id="IPR047804">
    <property type="entry name" value="C69_dipept_A-like"/>
</dbReference>
<evidence type="ECO:0000313" key="8">
    <source>
        <dbReference type="Proteomes" id="UP000051999"/>
    </source>
</evidence>
<dbReference type="PANTHER" id="PTHR12994:SF17">
    <property type="entry name" value="LD30995P"/>
    <property type="match status" value="1"/>
</dbReference>
<dbReference type="RefSeq" id="WP_017262647.1">
    <property type="nucleotide sequence ID" value="NZ_AZFF01000004.1"/>
</dbReference>
<dbReference type="GO" id="GO:0070004">
    <property type="term" value="F:cysteine-type exopeptidase activity"/>
    <property type="evidence" value="ECO:0007669"/>
    <property type="project" value="InterPro"/>
</dbReference>
<comment type="caution">
    <text evidence="7">The sequence shown here is derived from an EMBL/GenBank/DDBJ whole genome shotgun (WGS) entry which is preliminary data.</text>
</comment>
<dbReference type="NCBIfam" id="NF033678">
    <property type="entry name" value="C69_fam_dipept"/>
    <property type="match status" value="1"/>
</dbReference>
<keyword evidence="5 6" id="KW-0224">Dipeptidase</keyword>